<dbReference type="EMBL" id="KT159937">
    <property type="protein sequence ID" value="AKR04148.1"/>
    <property type="molecule type" value="Genomic_DNA"/>
</dbReference>
<evidence type="ECO:0000313" key="2">
    <source>
        <dbReference type="Proteomes" id="UP000105007"/>
    </source>
</evidence>
<protein>
    <submittedName>
        <fullName evidence="1">Uncharacterized protein</fullName>
    </submittedName>
</protein>
<organism evidence="1 2">
    <name type="scientific">Salmon gill poxvirus</name>
    <dbReference type="NCBI Taxonomy" id="1680908"/>
    <lineage>
        <taxon>Viruses</taxon>
        <taxon>Varidnaviria</taxon>
        <taxon>Bamfordvirae</taxon>
        <taxon>Nucleocytoviricota</taxon>
        <taxon>Pokkesviricetes</taxon>
        <taxon>Chitovirales</taxon>
        <taxon>Poxviridae</taxon>
        <taxon>Chordopoxvirinae</taxon>
        <taxon>Salmonpoxvirus</taxon>
        <taxon>Salmonpoxvirus gillpox</taxon>
        <taxon>Salmon gillpox virus</taxon>
    </lineage>
</organism>
<dbReference type="GeneID" id="25392191"/>
<dbReference type="RefSeq" id="YP_009162396.1">
    <property type="nucleotide sequence ID" value="NC_027707.1"/>
</dbReference>
<proteinExistence type="predicted"/>
<reference evidence="1 2" key="1">
    <citation type="journal article" date="2015" name="J. Virol.">
        <title>Salmon gill poxvirus, the deepest representative of the Chordopoxvirinae.</title>
        <authorList>
            <person name="Gjessing M.C."/>
            <person name="Yutin N."/>
            <person name="Tengs T."/>
            <person name="Senkevich T."/>
            <person name="Koonin E.V."/>
            <person name="Ronning H.P."/>
            <person name="Alarson M."/>
            <person name="Ylving S."/>
            <person name="Lie K.-I."/>
            <person name="Saure B."/>
            <person name="Tran L."/>
            <person name="Moss B."/>
            <person name="Dale O.B."/>
        </authorList>
    </citation>
    <scope>NUCLEOTIDE SEQUENCE [LARGE SCALE GENOMIC DNA]</scope>
    <source>
        <strain evidence="1">2012-04-F277-L3G</strain>
    </source>
</reference>
<gene>
    <name evidence="1" type="ORF">SGPV024</name>
</gene>
<name>A0A0H4XWD0_9POXV</name>
<accession>A0A0H4XWD0</accession>
<evidence type="ECO:0000313" key="1">
    <source>
        <dbReference type="EMBL" id="AKR04148.1"/>
    </source>
</evidence>
<dbReference type="Proteomes" id="UP000105007">
    <property type="component" value="Segment"/>
</dbReference>
<keyword evidence="2" id="KW-1185">Reference proteome</keyword>
<sequence length="334" mass="38724">MELFHELMKYVPSVFLTKHKLHQLENVSGLLITSNDCWENELITRLYSNAEIEHTAMRISPNTMRLFDGIGPNNKNMLILKLSDTDDISSLNELEKYFPYLSQITWMLNKNNEKQFRIHDTYPVKIILHRNTLKELVTFAPHLLKKGIDDLIFNITTWKLNTGSSDDIGSFLTTICKFIEFTKKDAEPAYLSGVFYGLSVILDILYIDKKEVMYEMVFDHHRKDLGILPPYHRRPALQSTDPGYTTEQEMYLWLEMISIMTETEIDHMSFLPSEPEESGQSIFEKVIKVAVAVFRNKGDSILSEMLKQLHGNMDISMISSGDHWKLKNSISNFV</sequence>
<dbReference type="KEGG" id="vg:25392191"/>